<keyword evidence="1" id="KW-1133">Transmembrane helix</keyword>
<feature type="chain" id="PRO_5043377006" evidence="2">
    <location>
        <begin position="33"/>
        <end position="863"/>
    </location>
</feature>
<gene>
    <name evidence="4" type="ORF">HKI87_08g56120</name>
</gene>
<feature type="domain" description="EGF-like" evidence="3">
    <location>
        <begin position="445"/>
        <end position="456"/>
    </location>
</feature>
<keyword evidence="2" id="KW-0732">Signal</keyword>
<dbReference type="InterPro" id="IPR000742">
    <property type="entry name" value="EGF"/>
</dbReference>
<name>A0AAX4PCT9_9CHLO</name>
<proteinExistence type="predicted"/>
<evidence type="ECO:0000313" key="4">
    <source>
        <dbReference type="EMBL" id="WZN64058.1"/>
    </source>
</evidence>
<organism evidence="4 5">
    <name type="scientific">Chloropicon roscoffensis</name>
    <dbReference type="NCBI Taxonomy" id="1461544"/>
    <lineage>
        <taxon>Eukaryota</taxon>
        <taxon>Viridiplantae</taxon>
        <taxon>Chlorophyta</taxon>
        <taxon>Chloropicophyceae</taxon>
        <taxon>Chloropicales</taxon>
        <taxon>Chloropicaceae</taxon>
        <taxon>Chloropicon</taxon>
    </lineage>
</organism>
<protein>
    <submittedName>
        <fullName evidence="4">EGF-like domain-containing protein</fullName>
    </submittedName>
</protein>
<evidence type="ECO:0000313" key="5">
    <source>
        <dbReference type="Proteomes" id="UP001472866"/>
    </source>
</evidence>
<keyword evidence="1" id="KW-0472">Membrane</keyword>
<dbReference type="AlphaFoldDB" id="A0AAX4PCT9"/>
<evidence type="ECO:0000256" key="1">
    <source>
        <dbReference type="SAM" id="Phobius"/>
    </source>
</evidence>
<dbReference type="Gene3D" id="2.60.120.260">
    <property type="entry name" value="Galactose-binding domain-like"/>
    <property type="match status" value="1"/>
</dbReference>
<sequence>MAAARGQGFQGCVLAALAFLALTALSAQPCQAVECVHGKPDAKNATCLCENPAPESGEQGWTGPKCDYPLFGITLSADKPVTDWCANLGCNNVTRGEKKCFLAQTPWKPVRWEDPNDPGRWKYLAFFLNRTSESGDPDLYGLFTSDVNARRPSKNHISYDFRETSSVNSKSTLVVEKDAIGRDKDYNMTFVCVDTWSSKSSTFDLLVYSSECPASYDQSGTLNICSSPTTASEDQRRYTRCQAGLCECKKEYAVPTTPEGDPIDVYPELGFDKCAAQVKQTDDFVRKNDMQSSLVISNETVGLASWNFYPLQISNDTWETVVAVECDNCDDSSDGNNQYRYMSTYPVLTMKYGAPPGMQWKDGAYEYDIRSYSSSGDQQITLRQDSNKYREGQWFVGVHSSFSASAPVSYTLSIDRNSCPNGCSGRGLSCNVTAGNGTEPETRQCVCQKGYFKDDCSADARKLDYGEALTDVIEDGYYEYFQLPTISAKQASRNIDIKLRASYSGYDCPAHWSSCHPSLLVKKGGGTTYPQMESYTFKQELLAENATREILICSSQLVDGVWRGAIYNPRKWVPINYTVEVVKDSHCLNNCSSRGDCVDGICQCHHHYGGGDCSVSTSCMAGDRKANQRTNGVCWEECQCETRNDVTTCAFDNTCVSFECNPPLRWTGVGEECIADECEHDQLFLSDADNYSCIKRCQCDGNKACKLMDECDKSTYQCITPYRKDPKTGQCTLEGCAKGSVQENTLNSVKNGKCFMDCKCTTSRTKGTTCSFHEGGQCSHVSCDAGYTLVKASDKDSAAVRQAGHKCVLEQKPTSKAGVTAAVSILMLVIGIVAGGGLMFFFEKRFQKKVRFAGYSNFGDDGM</sequence>
<accession>A0AAX4PCT9</accession>
<dbReference type="Proteomes" id="UP001472866">
    <property type="component" value="Chromosome 08"/>
</dbReference>
<reference evidence="4 5" key="1">
    <citation type="submission" date="2024-03" db="EMBL/GenBank/DDBJ databases">
        <title>Complete genome sequence of the green alga Chloropicon roscoffensis RCC1871.</title>
        <authorList>
            <person name="Lemieux C."/>
            <person name="Pombert J.-F."/>
            <person name="Otis C."/>
            <person name="Turmel M."/>
        </authorList>
    </citation>
    <scope>NUCLEOTIDE SEQUENCE [LARGE SCALE GENOMIC DNA]</scope>
    <source>
        <strain evidence="4 5">RCC1871</strain>
    </source>
</reference>
<evidence type="ECO:0000259" key="3">
    <source>
        <dbReference type="PROSITE" id="PS01186"/>
    </source>
</evidence>
<evidence type="ECO:0000256" key="2">
    <source>
        <dbReference type="SAM" id="SignalP"/>
    </source>
</evidence>
<feature type="transmembrane region" description="Helical" evidence="1">
    <location>
        <begin position="817"/>
        <end position="842"/>
    </location>
</feature>
<keyword evidence="5" id="KW-1185">Reference proteome</keyword>
<feature type="signal peptide" evidence="2">
    <location>
        <begin position="1"/>
        <end position="32"/>
    </location>
</feature>
<keyword evidence="1" id="KW-0812">Transmembrane</keyword>
<dbReference type="PROSITE" id="PS01186">
    <property type="entry name" value="EGF_2"/>
    <property type="match status" value="1"/>
</dbReference>
<dbReference type="EMBL" id="CP151508">
    <property type="protein sequence ID" value="WZN64058.1"/>
    <property type="molecule type" value="Genomic_DNA"/>
</dbReference>